<protein>
    <recommendedName>
        <fullName evidence="3">Transmembrane anchor protein</fullName>
    </recommendedName>
</protein>
<evidence type="ECO:0000313" key="1">
    <source>
        <dbReference type="EMBL" id="GGB91848.1"/>
    </source>
</evidence>
<comment type="caution">
    <text evidence="1">The sequence shown here is derived from an EMBL/GenBank/DDBJ whole genome shotgun (WGS) entry which is preliminary data.</text>
</comment>
<sequence>MSNISRLNPKGQHSAASLLKTTLCAFVAAVAILVTAVLPAEFGLDPTGLGRVMGLDSLRLESSPTPDSALTQTADTALNTAFTLWKASSTPRSDTIKVPLMPGQGAEIKSVMTPGDRFMFSWHVEGGIVSFDMHGERPDSGGAFTSYWVGANQREASGSFTAPFAGSHGWYWENTGTEPVIVILQTYGFYGDLYMP</sequence>
<gene>
    <name evidence="1" type="ORF">GCM10011352_17380</name>
</gene>
<organism evidence="1 2">
    <name type="scientific">Marinobacterium zhoushanense</name>
    <dbReference type="NCBI Taxonomy" id="1679163"/>
    <lineage>
        <taxon>Bacteria</taxon>
        <taxon>Pseudomonadati</taxon>
        <taxon>Pseudomonadota</taxon>
        <taxon>Gammaproteobacteria</taxon>
        <taxon>Oceanospirillales</taxon>
        <taxon>Oceanospirillaceae</taxon>
        <taxon>Marinobacterium</taxon>
    </lineage>
</organism>
<proteinExistence type="predicted"/>
<reference evidence="2" key="1">
    <citation type="journal article" date="2019" name="Int. J. Syst. Evol. Microbiol.">
        <title>The Global Catalogue of Microorganisms (GCM) 10K type strain sequencing project: providing services to taxonomists for standard genome sequencing and annotation.</title>
        <authorList>
            <consortium name="The Broad Institute Genomics Platform"/>
            <consortium name="The Broad Institute Genome Sequencing Center for Infectious Disease"/>
            <person name="Wu L."/>
            <person name="Ma J."/>
        </authorList>
    </citation>
    <scope>NUCLEOTIDE SEQUENCE [LARGE SCALE GENOMIC DNA]</scope>
    <source>
        <strain evidence="2">CGMCC 1.15341</strain>
    </source>
</reference>
<dbReference type="Proteomes" id="UP000629025">
    <property type="component" value="Unassembled WGS sequence"/>
</dbReference>
<evidence type="ECO:0000313" key="2">
    <source>
        <dbReference type="Proteomes" id="UP000629025"/>
    </source>
</evidence>
<name>A0ABQ1K8W2_9GAMM</name>
<keyword evidence="2" id="KW-1185">Reference proteome</keyword>
<evidence type="ECO:0008006" key="3">
    <source>
        <dbReference type="Google" id="ProtNLM"/>
    </source>
</evidence>
<accession>A0ABQ1K8W2</accession>
<dbReference type="EMBL" id="BMIJ01000003">
    <property type="protein sequence ID" value="GGB91848.1"/>
    <property type="molecule type" value="Genomic_DNA"/>
</dbReference>
<dbReference type="RefSeq" id="WP_188747338.1">
    <property type="nucleotide sequence ID" value="NZ_BMIJ01000003.1"/>
</dbReference>